<feature type="transmembrane region" description="Helical" evidence="1">
    <location>
        <begin position="228"/>
        <end position="248"/>
    </location>
</feature>
<proteinExistence type="predicted"/>
<evidence type="ECO:0000313" key="3">
    <source>
        <dbReference type="Proteomes" id="UP000269289"/>
    </source>
</evidence>
<feature type="transmembrane region" description="Helical" evidence="1">
    <location>
        <begin position="202"/>
        <end position="221"/>
    </location>
</feature>
<comment type="caution">
    <text evidence="2">The sequence shown here is derived from an EMBL/GenBank/DDBJ whole genome shotgun (WGS) entry which is preliminary data.</text>
</comment>
<organism evidence="2 3">
    <name type="scientific">Cellulomonas triticagri</name>
    <dbReference type="NCBI Taxonomy" id="2483352"/>
    <lineage>
        <taxon>Bacteria</taxon>
        <taxon>Bacillati</taxon>
        <taxon>Actinomycetota</taxon>
        <taxon>Actinomycetes</taxon>
        <taxon>Micrococcales</taxon>
        <taxon>Cellulomonadaceae</taxon>
        <taxon>Cellulomonas</taxon>
    </lineage>
</organism>
<feature type="transmembrane region" description="Helical" evidence="1">
    <location>
        <begin position="286"/>
        <end position="308"/>
    </location>
</feature>
<dbReference type="Proteomes" id="UP000269289">
    <property type="component" value="Unassembled WGS sequence"/>
</dbReference>
<sequence>MALLVVGALLVPVAVVAVWARGLATDTDRYLATVAPLAEDPAVRSAVVGRVTDAVVDAVDVEGRVADVASAVAGLDLPPAAQSAVTALQGPLVDALTGFVRTTVERVVTSDAFAEVWVTANRTAHEQLVAVLRGDPDAVAALDADGTLSVPLGPVADVVRERLVDRGFTLADRIPAVDVSYPLVTSADLVRVQQGYRLLDVLGTWLPWLALGLLAAGVLVARRRARAVVVAGAVLVGGALLLGVGLAVGRSAYLGALPDAVQRPDAAAAVYDQVVTLLRVAVRTTLVLGLVVLVVGVLTGGTSAAAAVRAGGAGALGRAAALGRARGIGTGRPGAWVRAHRPLLRGVVAGVAVLVLAAADRLTPATVVGVAVGALVALLVVEAVAAAGVAGPAADDADATGEPGGTGPAG</sequence>
<evidence type="ECO:0000313" key="2">
    <source>
        <dbReference type="EMBL" id="RMI01054.1"/>
    </source>
</evidence>
<name>A0A3M2ILD2_9CELL</name>
<reference evidence="2 3" key="1">
    <citation type="submission" date="2018-10" db="EMBL/GenBank/DDBJ databases">
        <title>Isolation, diversity and antifungal activity of actinobacteria from wheat.</title>
        <authorList>
            <person name="Han C."/>
        </authorList>
    </citation>
    <scope>NUCLEOTIDE SEQUENCE [LARGE SCALE GENOMIC DNA]</scope>
    <source>
        <strain evidence="2 3">NEAU-YY56</strain>
    </source>
</reference>
<keyword evidence="1" id="KW-0472">Membrane</keyword>
<protein>
    <recommendedName>
        <fullName evidence="4">Integral membrane protein</fullName>
    </recommendedName>
</protein>
<keyword evidence="1" id="KW-0812">Transmembrane</keyword>
<accession>A0A3M2ILD2</accession>
<evidence type="ECO:0008006" key="4">
    <source>
        <dbReference type="Google" id="ProtNLM"/>
    </source>
</evidence>
<evidence type="ECO:0000256" key="1">
    <source>
        <dbReference type="SAM" id="Phobius"/>
    </source>
</evidence>
<keyword evidence="1" id="KW-1133">Transmembrane helix</keyword>
<dbReference type="EMBL" id="RFFI01000248">
    <property type="protein sequence ID" value="RMI01054.1"/>
    <property type="molecule type" value="Genomic_DNA"/>
</dbReference>
<dbReference type="AlphaFoldDB" id="A0A3M2ILD2"/>
<feature type="transmembrane region" description="Helical" evidence="1">
    <location>
        <begin position="365"/>
        <end position="385"/>
    </location>
</feature>
<gene>
    <name evidence="2" type="ORF">EBM89_20605</name>
</gene>
<keyword evidence="3" id="KW-1185">Reference proteome</keyword>